<name>A0AA41XB88_9BACI</name>
<organism evidence="1 2">
    <name type="scientific">Ectobacillus ponti</name>
    <dbReference type="NCBI Taxonomy" id="2961894"/>
    <lineage>
        <taxon>Bacteria</taxon>
        <taxon>Bacillati</taxon>
        <taxon>Bacillota</taxon>
        <taxon>Bacilli</taxon>
        <taxon>Bacillales</taxon>
        <taxon>Bacillaceae</taxon>
        <taxon>Ectobacillus</taxon>
    </lineage>
</organism>
<dbReference type="InterPro" id="IPR014254">
    <property type="entry name" value="Spore_coat_YutH"/>
</dbReference>
<dbReference type="Proteomes" id="UP001156102">
    <property type="component" value="Unassembled WGS sequence"/>
</dbReference>
<dbReference type="RefSeq" id="WP_254759698.1">
    <property type="nucleotide sequence ID" value="NZ_JANCLT010000007.1"/>
</dbReference>
<dbReference type="AlphaFoldDB" id="A0AA41XB88"/>
<reference evidence="1" key="1">
    <citation type="submission" date="2022-07" db="EMBL/GenBank/DDBJ databases">
        <authorList>
            <person name="Li W.-J."/>
            <person name="Deng Q.-Q."/>
        </authorList>
    </citation>
    <scope>NUCLEOTIDE SEQUENCE</scope>
    <source>
        <strain evidence="1">SYSU M60031</strain>
    </source>
</reference>
<comment type="caution">
    <text evidence="1">The sequence shown here is derived from an EMBL/GenBank/DDBJ whole genome shotgun (WGS) entry which is preliminary data.</text>
</comment>
<sequence>MIHELFEQYGIQPSELSPLGSYQTFWIRNKIYVLVPVGQFQEEELVEMKHLSDFMLEQGDTNVAAFVPTLQGYYVSTIQEKNYCLLRGTRQADRQIDEGSELALFHSRGRMYPSEISELRRIGEWRELWEKRLDQLERFWQSKVASHPSNQFEKLFIESFPYYLGMAENAIQYVVDTEIDDEPQLADAGTICYQRFTPLTLTHTKRLKIPTEWIYDHPSRDMAEWIRHVYFEQGDDASESILAFLQNYEKINPLSAFGWRLLYARLLFPLHYFETVERYYLSGSDALREAYQDRLESFLDRYQQHRRFLGSFYDAIGLPAQRLGIREVDWLK</sequence>
<keyword evidence="2" id="KW-1185">Reference proteome</keyword>
<keyword evidence="1" id="KW-0167">Capsid protein</keyword>
<dbReference type="PANTHER" id="PTHR39179:SF2">
    <property type="entry name" value="ENDOSPORE COAT-ASSOCIATED PROTEIN YUTH"/>
    <property type="match status" value="1"/>
</dbReference>
<dbReference type="NCBIfam" id="TIGR02905">
    <property type="entry name" value="spore_yutH"/>
    <property type="match status" value="1"/>
</dbReference>
<evidence type="ECO:0000313" key="1">
    <source>
        <dbReference type="EMBL" id="MCP8969780.1"/>
    </source>
</evidence>
<dbReference type="EMBL" id="JANCLT010000007">
    <property type="protein sequence ID" value="MCP8969780.1"/>
    <property type="molecule type" value="Genomic_DNA"/>
</dbReference>
<dbReference type="InterPro" id="IPR011009">
    <property type="entry name" value="Kinase-like_dom_sf"/>
</dbReference>
<evidence type="ECO:0000313" key="2">
    <source>
        <dbReference type="Proteomes" id="UP001156102"/>
    </source>
</evidence>
<keyword evidence="1" id="KW-0946">Virion</keyword>
<protein>
    <submittedName>
        <fullName evidence="1">Spore coat protein YutH</fullName>
    </submittedName>
</protein>
<dbReference type="Gene3D" id="3.90.1200.10">
    <property type="match status" value="1"/>
</dbReference>
<dbReference type="InterPro" id="IPR047175">
    <property type="entry name" value="CotS-like"/>
</dbReference>
<dbReference type="GO" id="GO:0042601">
    <property type="term" value="C:endospore-forming forespore"/>
    <property type="evidence" value="ECO:0007669"/>
    <property type="project" value="TreeGrafter"/>
</dbReference>
<dbReference type="SUPFAM" id="SSF56112">
    <property type="entry name" value="Protein kinase-like (PK-like)"/>
    <property type="match status" value="2"/>
</dbReference>
<gene>
    <name evidence="1" type="primary">yutH</name>
    <name evidence="1" type="ORF">NK662_14710</name>
</gene>
<proteinExistence type="predicted"/>
<dbReference type="PANTHER" id="PTHR39179">
    <property type="entry name" value="SPORE COAT PROTEIN I"/>
    <property type="match status" value="1"/>
</dbReference>
<accession>A0AA41XB88</accession>